<sequence length="92" mass="11080">MRHHILHLKERIFWMKHGSSPPMLYMNSHHLCIHFYIALWLKLWPFRYIGWPHDCKQDGSLDIMLGTLRQISQCFILPSLTSIVCRTYIDKN</sequence>
<dbReference type="Proteomes" id="UP001054889">
    <property type="component" value="Unassembled WGS sequence"/>
</dbReference>
<dbReference type="AlphaFoldDB" id="A0AAV5DB53"/>
<evidence type="ECO:0000313" key="1">
    <source>
        <dbReference type="EMBL" id="GJN08249.1"/>
    </source>
</evidence>
<organism evidence="1 2">
    <name type="scientific">Eleusine coracana subsp. coracana</name>
    <dbReference type="NCBI Taxonomy" id="191504"/>
    <lineage>
        <taxon>Eukaryota</taxon>
        <taxon>Viridiplantae</taxon>
        <taxon>Streptophyta</taxon>
        <taxon>Embryophyta</taxon>
        <taxon>Tracheophyta</taxon>
        <taxon>Spermatophyta</taxon>
        <taxon>Magnoliopsida</taxon>
        <taxon>Liliopsida</taxon>
        <taxon>Poales</taxon>
        <taxon>Poaceae</taxon>
        <taxon>PACMAD clade</taxon>
        <taxon>Chloridoideae</taxon>
        <taxon>Cynodonteae</taxon>
        <taxon>Eleusininae</taxon>
        <taxon>Eleusine</taxon>
    </lineage>
</organism>
<dbReference type="EMBL" id="BQKI01000015">
    <property type="protein sequence ID" value="GJN08249.1"/>
    <property type="molecule type" value="Genomic_DNA"/>
</dbReference>
<reference evidence="1" key="2">
    <citation type="submission" date="2021-12" db="EMBL/GenBank/DDBJ databases">
        <title>Resequencing data analysis of finger millet.</title>
        <authorList>
            <person name="Hatakeyama M."/>
            <person name="Aluri S."/>
            <person name="Balachadran M.T."/>
            <person name="Sivarajan S.R."/>
            <person name="Poveda L."/>
            <person name="Shimizu-Inatsugi R."/>
            <person name="Schlapbach R."/>
            <person name="Sreeman S.M."/>
            <person name="Shimizu K.K."/>
        </authorList>
    </citation>
    <scope>NUCLEOTIDE SEQUENCE</scope>
</reference>
<protein>
    <submittedName>
        <fullName evidence="1">Uncharacterized protein</fullName>
    </submittedName>
</protein>
<keyword evidence="2" id="KW-1185">Reference proteome</keyword>
<evidence type="ECO:0000313" key="2">
    <source>
        <dbReference type="Proteomes" id="UP001054889"/>
    </source>
</evidence>
<accession>A0AAV5DB53</accession>
<gene>
    <name evidence="1" type="primary">ga26150</name>
    <name evidence="1" type="ORF">PR202_ga26150</name>
</gene>
<reference evidence="1" key="1">
    <citation type="journal article" date="2018" name="DNA Res.">
        <title>Multiple hybrid de novo genome assembly of finger millet, an orphan allotetraploid crop.</title>
        <authorList>
            <person name="Hatakeyama M."/>
            <person name="Aluri S."/>
            <person name="Balachadran M.T."/>
            <person name="Sivarajan S.R."/>
            <person name="Patrignani A."/>
            <person name="Gruter S."/>
            <person name="Poveda L."/>
            <person name="Shimizu-Inatsugi R."/>
            <person name="Baeten J."/>
            <person name="Francoijs K.J."/>
            <person name="Nataraja K.N."/>
            <person name="Reddy Y.A.N."/>
            <person name="Phadnis S."/>
            <person name="Ravikumar R.L."/>
            <person name="Schlapbach R."/>
            <person name="Sreeman S.M."/>
            <person name="Shimizu K.K."/>
        </authorList>
    </citation>
    <scope>NUCLEOTIDE SEQUENCE</scope>
</reference>
<name>A0AAV5DB53_ELECO</name>
<proteinExistence type="predicted"/>
<comment type="caution">
    <text evidence="1">The sequence shown here is derived from an EMBL/GenBank/DDBJ whole genome shotgun (WGS) entry which is preliminary data.</text>
</comment>